<reference evidence="1 2" key="1">
    <citation type="journal article" date="2023" name="ISME J.">
        <title>Cultivation and genomic characterization of novel and ubiquitous marine nitrite-oxidizing bacteria from the Nitrospirales.</title>
        <authorList>
            <person name="Mueller A.J."/>
            <person name="Daebeler A."/>
            <person name="Herbold C.W."/>
            <person name="Kirkegaard R.H."/>
            <person name="Daims H."/>
        </authorList>
    </citation>
    <scope>NUCLEOTIDE SEQUENCE [LARGE SCALE GENOMIC DNA]</scope>
    <source>
        <strain evidence="1 2">EB</strain>
    </source>
</reference>
<dbReference type="RefSeq" id="WP_313832802.1">
    <property type="nucleotide sequence ID" value="NZ_JAQOUE010000001.1"/>
</dbReference>
<sequence>MLMNYLLLGVVLGAIVVFAWFEVSRSGSVDSNFGMNMLKRRLRD</sequence>
<accession>A0ABU3K7N1</accession>
<comment type="caution">
    <text evidence="1">The sequence shown here is derived from an EMBL/GenBank/DDBJ whole genome shotgun (WGS) entry which is preliminary data.</text>
</comment>
<name>A0ABU3K7N1_9BACT</name>
<evidence type="ECO:0000313" key="2">
    <source>
        <dbReference type="Proteomes" id="UP001250932"/>
    </source>
</evidence>
<protein>
    <submittedName>
        <fullName evidence="1">Uncharacterized protein</fullName>
    </submittedName>
</protein>
<gene>
    <name evidence="1" type="ORF">PPG34_08555</name>
</gene>
<evidence type="ECO:0000313" key="1">
    <source>
        <dbReference type="EMBL" id="MDT7042401.1"/>
    </source>
</evidence>
<dbReference type="Proteomes" id="UP001250932">
    <property type="component" value="Unassembled WGS sequence"/>
</dbReference>
<dbReference type="EMBL" id="JAQOUE010000001">
    <property type="protein sequence ID" value="MDT7042401.1"/>
    <property type="molecule type" value="Genomic_DNA"/>
</dbReference>
<organism evidence="1 2">
    <name type="scientific">Candidatus Nitronereus thalassa</name>
    <dbReference type="NCBI Taxonomy" id="3020898"/>
    <lineage>
        <taxon>Bacteria</taxon>
        <taxon>Pseudomonadati</taxon>
        <taxon>Nitrospirota</taxon>
        <taxon>Nitrospiria</taxon>
        <taxon>Nitrospirales</taxon>
        <taxon>Nitrospiraceae</taxon>
        <taxon>Candidatus Nitronereus</taxon>
    </lineage>
</organism>
<proteinExistence type="predicted"/>
<keyword evidence="2" id="KW-1185">Reference proteome</keyword>